<comment type="caution">
    <text evidence="2">The sequence shown here is derived from an EMBL/GenBank/DDBJ whole genome shotgun (WGS) entry which is preliminary data.</text>
</comment>
<keyword evidence="1" id="KW-1133">Transmembrane helix</keyword>
<dbReference type="RefSeq" id="WP_387416421.1">
    <property type="nucleotide sequence ID" value="NZ_JBIASD010000028.1"/>
</dbReference>
<dbReference type="Proteomes" id="UP001602013">
    <property type="component" value="Unassembled WGS sequence"/>
</dbReference>
<evidence type="ECO:0008006" key="4">
    <source>
        <dbReference type="Google" id="ProtNLM"/>
    </source>
</evidence>
<organism evidence="2 3">
    <name type="scientific">Microtetraspora malaysiensis</name>
    <dbReference type="NCBI Taxonomy" id="161358"/>
    <lineage>
        <taxon>Bacteria</taxon>
        <taxon>Bacillati</taxon>
        <taxon>Actinomycetota</taxon>
        <taxon>Actinomycetes</taxon>
        <taxon>Streptosporangiales</taxon>
        <taxon>Streptosporangiaceae</taxon>
        <taxon>Microtetraspora</taxon>
    </lineage>
</organism>
<evidence type="ECO:0000313" key="2">
    <source>
        <dbReference type="EMBL" id="MFF3670174.1"/>
    </source>
</evidence>
<accession>A0ABW6SYT7</accession>
<name>A0ABW6SYT7_9ACTN</name>
<keyword evidence="1" id="KW-0812">Transmembrane</keyword>
<gene>
    <name evidence="2" type="ORF">ACFYXI_31770</name>
</gene>
<sequence length="123" mass="12746">MNTIGAVCLAIFLIVTGVAHFVVPGYFRTLVPAWLGRAGLLVAATGAAEIVVGALVLVPASRSAGSWAAAALITGYLVSHVDALWHARADRPRKLDRPAGALARLAVNGVYIAWAVAVARYTA</sequence>
<protein>
    <recommendedName>
        <fullName evidence="4">DoxX family protein</fullName>
    </recommendedName>
</protein>
<keyword evidence="3" id="KW-1185">Reference proteome</keyword>
<feature type="transmembrane region" description="Helical" evidence="1">
    <location>
        <begin position="39"/>
        <end position="58"/>
    </location>
</feature>
<feature type="transmembrane region" description="Helical" evidence="1">
    <location>
        <begin position="105"/>
        <end position="122"/>
    </location>
</feature>
<keyword evidence="1" id="KW-0472">Membrane</keyword>
<dbReference type="PANTHER" id="PTHR36974">
    <property type="entry name" value="MEMBRANE PROTEIN-RELATED"/>
    <property type="match status" value="1"/>
</dbReference>
<feature type="transmembrane region" description="Helical" evidence="1">
    <location>
        <begin position="64"/>
        <end position="85"/>
    </location>
</feature>
<feature type="transmembrane region" description="Helical" evidence="1">
    <location>
        <begin position="6"/>
        <end position="27"/>
    </location>
</feature>
<dbReference type="PANTHER" id="PTHR36974:SF1">
    <property type="entry name" value="DOXX FAMILY MEMBRANE PROTEIN"/>
    <property type="match status" value="1"/>
</dbReference>
<reference evidence="2 3" key="1">
    <citation type="submission" date="2024-10" db="EMBL/GenBank/DDBJ databases">
        <title>The Natural Products Discovery Center: Release of the First 8490 Sequenced Strains for Exploring Actinobacteria Biosynthetic Diversity.</title>
        <authorList>
            <person name="Kalkreuter E."/>
            <person name="Kautsar S.A."/>
            <person name="Yang D."/>
            <person name="Bader C.D."/>
            <person name="Teijaro C.N."/>
            <person name="Fluegel L."/>
            <person name="Davis C.M."/>
            <person name="Simpson J.R."/>
            <person name="Lauterbach L."/>
            <person name="Steele A.D."/>
            <person name="Gui C."/>
            <person name="Meng S."/>
            <person name="Li G."/>
            <person name="Viehrig K."/>
            <person name="Ye F."/>
            <person name="Su P."/>
            <person name="Kiefer A.F."/>
            <person name="Nichols A."/>
            <person name="Cepeda A.J."/>
            <person name="Yan W."/>
            <person name="Fan B."/>
            <person name="Jiang Y."/>
            <person name="Adhikari A."/>
            <person name="Zheng C.-J."/>
            <person name="Schuster L."/>
            <person name="Cowan T.M."/>
            <person name="Smanski M.J."/>
            <person name="Chevrette M.G."/>
            <person name="De Carvalho L.P.S."/>
            <person name="Shen B."/>
        </authorList>
    </citation>
    <scope>NUCLEOTIDE SEQUENCE [LARGE SCALE GENOMIC DNA]</scope>
    <source>
        <strain evidence="2 3">NPDC002173</strain>
    </source>
</reference>
<evidence type="ECO:0000256" key="1">
    <source>
        <dbReference type="SAM" id="Phobius"/>
    </source>
</evidence>
<dbReference type="EMBL" id="JBIASD010000028">
    <property type="protein sequence ID" value="MFF3670174.1"/>
    <property type="molecule type" value="Genomic_DNA"/>
</dbReference>
<proteinExistence type="predicted"/>
<evidence type="ECO:0000313" key="3">
    <source>
        <dbReference type="Proteomes" id="UP001602013"/>
    </source>
</evidence>